<name>A0A512D0S1_9MICO</name>
<protein>
    <submittedName>
        <fullName evidence="2">Uncharacterized protein</fullName>
    </submittedName>
</protein>
<dbReference type="Proteomes" id="UP000321534">
    <property type="component" value="Unassembled WGS sequence"/>
</dbReference>
<organism evidence="2 3">
    <name type="scientific">Terrabacter aerolatus</name>
    <dbReference type="NCBI Taxonomy" id="422442"/>
    <lineage>
        <taxon>Bacteria</taxon>
        <taxon>Bacillati</taxon>
        <taxon>Actinomycetota</taxon>
        <taxon>Actinomycetes</taxon>
        <taxon>Micrococcales</taxon>
        <taxon>Intrasporangiaceae</taxon>
        <taxon>Terrabacter</taxon>
    </lineage>
</organism>
<feature type="compositionally biased region" description="Basic and acidic residues" evidence="1">
    <location>
        <begin position="52"/>
        <end position="62"/>
    </location>
</feature>
<proteinExistence type="predicted"/>
<evidence type="ECO:0000313" key="2">
    <source>
        <dbReference type="EMBL" id="GEO30055.1"/>
    </source>
</evidence>
<evidence type="ECO:0000313" key="3">
    <source>
        <dbReference type="Proteomes" id="UP000321534"/>
    </source>
</evidence>
<dbReference type="AlphaFoldDB" id="A0A512D0S1"/>
<gene>
    <name evidence="2" type="ORF">TAE01_18650</name>
</gene>
<feature type="region of interest" description="Disordered" evidence="1">
    <location>
        <begin position="30"/>
        <end position="62"/>
    </location>
</feature>
<dbReference type="EMBL" id="BJYX01000008">
    <property type="protein sequence ID" value="GEO30055.1"/>
    <property type="molecule type" value="Genomic_DNA"/>
</dbReference>
<accession>A0A512D0S1</accession>
<comment type="caution">
    <text evidence="2">The sequence shown here is derived from an EMBL/GenBank/DDBJ whole genome shotgun (WGS) entry which is preliminary data.</text>
</comment>
<keyword evidence="3" id="KW-1185">Reference proteome</keyword>
<evidence type="ECO:0000256" key="1">
    <source>
        <dbReference type="SAM" id="MobiDB-lite"/>
    </source>
</evidence>
<reference evidence="2 3" key="1">
    <citation type="submission" date="2019-07" db="EMBL/GenBank/DDBJ databases">
        <title>Whole genome shotgun sequence of Terrabacter aerolatus NBRC 106305.</title>
        <authorList>
            <person name="Hosoyama A."/>
            <person name="Uohara A."/>
            <person name="Ohji S."/>
            <person name="Ichikawa N."/>
        </authorList>
    </citation>
    <scope>NUCLEOTIDE SEQUENCE [LARGE SCALE GENOMIC DNA]</scope>
    <source>
        <strain evidence="2 3">NBRC 106305</strain>
    </source>
</reference>
<sequence>MHGRLDLGDARPDLLGREVLVAEVGGVDDAQHGIPRRRDPLTRGPQPRHGVGHADTRVRALG</sequence>